<sequence length="94" mass="10369">MTTFDSCHVELSYILVAGNVGIVNKSLTQLLLSSRSALDGVIYETVLLLLTNCCTPSMRKSCSALITMTSFKRPIVLLRYEPHSASHNSPQAYF</sequence>
<keyword evidence="2" id="KW-1185">Reference proteome</keyword>
<evidence type="ECO:0000313" key="2">
    <source>
        <dbReference type="Proteomes" id="UP000053766"/>
    </source>
</evidence>
<accession>A0A0D8Y5T9</accession>
<dbReference type="Proteomes" id="UP000053766">
    <property type="component" value="Unassembled WGS sequence"/>
</dbReference>
<dbReference type="AlphaFoldDB" id="A0A0D8Y5T9"/>
<organism evidence="1 2">
    <name type="scientific">Dictyocaulus viviparus</name>
    <name type="common">Bovine lungworm</name>
    <dbReference type="NCBI Taxonomy" id="29172"/>
    <lineage>
        <taxon>Eukaryota</taxon>
        <taxon>Metazoa</taxon>
        <taxon>Ecdysozoa</taxon>
        <taxon>Nematoda</taxon>
        <taxon>Chromadorea</taxon>
        <taxon>Rhabditida</taxon>
        <taxon>Rhabditina</taxon>
        <taxon>Rhabditomorpha</taxon>
        <taxon>Strongyloidea</taxon>
        <taxon>Metastrongylidae</taxon>
        <taxon>Dictyocaulus</taxon>
    </lineage>
</organism>
<protein>
    <submittedName>
        <fullName evidence="1">Uncharacterized protein</fullName>
    </submittedName>
</protein>
<name>A0A0D8Y5T9_DICVI</name>
<proteinExistence type="predicted"/>
<reference evidence="2" key="2">
    <citation type="journal article" date="2016" name="Sci. Rep.">
        <title>Dictyocaulus viviparus genome, variome and transcriptome elucidate lungworm biology and support future intervention.</title>
        <authorList>
            <person name="McNulty S.N."/>
            <person name="Strube C."/>
            <person name="Rosa B.A."/>
            <person name="Martin J.C."/>
            <person name="Tyagi R."/>
            <person name="Choi Y.J."/>
            <person name="Wang Q."/>
            <person name="Hallsworth Pepin K."/>
            <person name="Zhang X."/>
            <person name="Ozersky P."/>
            <person name="Wilson R.K."/>
            <person name="Sternberg P.W."/>
            <person name="Gasser R.B."/>
            <person name="Mitreva M."/>
        </authorList>
    </citation>
    <scope>NUCLEOTIDE SEQUENCE [LARGE SCALE GENOMIC DNA]</scope>
    <source>
        <strain evidence="2">HannoverDv2000</strain>
    </source>
</reference>
<gene>
    <name evidence="1" type="ORF">DICVIV_02468</name>
</gene>
<dbReference type="EMBL" id="KN716185">
    <property type="protein sequence ID" value="KJH51349.1"/>
    <property type="molecule type" value="Genomic_DNA"/>
</dbReference>
<evidence type="ECO:0000313" key="1">
    <source>
        <dbReference type="EMBL" id="KJH51349.1"/>
    </source>
</evidence>
<reference evidence="1 2" key="1">
    <citation type="submission" date="2013-11" db="EMBL/GenBank/DDBJ databases">
        <title>Draft genome of the bovine lungworm Dictyocaulus viviparus.</title>
        <authorList>
            <person name="Mitreva M."/>
        </authorList>
    </citation>
    <scope>NUCLEOTIDE SEQUENCE [LARGE SCALE GENOMIC DNA]</scope>
    <source>
        <strain evidence="1 2">HannoverDv2000</strain>
    </source>
</reference>